<reference evidence="2 3" key="1">
    <citation type="submission" date="2024-09" db="EMBL/GenBank/DDBJ databases">
        <title>The Natural Products Discovery Center: Release of the First 8490 Sequenced Strains for Exploring Actinobacteria Biosynthetic Diversity.</title>
        <authorList>
            <person name="Kalkreuter E."/>
            <person name="Kautsar S.A."/>
            <person name="Yang D."/>
            <person name="Bader C.D."/>
            <person name="Teijaro C.N."/>
            <person name="Fluegel L."/>
            <person name="Davis C.M."/>
            <person name="Simpson J.R."/>
            <person name="Lauterbach L."/>
            <person name="Steele A.D."/>
            <person name="Gui C."/>
            <person name="Meng S."/>
            <person name="Li G."/>
            <person name="Viehrig K."/>
            <person name="Ye F."/>
            <person name="Su P."/>
            <person name="Kiefer A.F."/>
            <person name="Nichols A."/>
            <person name="Cepeda A.J."/>
            <person name="Yan W."/>
            <person name="Fan B."/>
            <person name="Jiang Y."/>
            <person name="Adhikari A."/>
            <person name="Zheng C.-J."/>
            <person name="Schuster L."/>
            <person name="Cowan T.M."/>
            <person name="Smanski M.J."/>
            <person name="Chevrette M.G."/>
            <person name="De Carvalho L.P.S."/>
            <person name="Shen B."/>
        </authorList>
    </citation>
    <scope>NUCLEOTIDE SEQUENCE [LARGE SCALE GENOMIC DNA]</scope>
    <source>
        <strain evidence="2 3">NPDC058428</strain>
    </source>
</reference>
<accession>A0ABW6F1U9</accession>
<name>A0ABW6F1U9_9ACTN</name>
<feature type="compositionally biased region" description="Low complexity" evidence="1">
    <location>
        <begin position="28"/>
        <end position="45"/>
    </location>
</feature>
<evidence type="ECO:0000256" key="1">
    <source>
        <dbReference type="SAM" id="MobiDB-lite"/>
    </source>
</evidence>
<dbReference type="EMBL" id="JBHXKZ010000013">
    <property type="protein sequence ID" value="MFD4824368.1"/>
    <property type="molecule type" value="Genomic_DNA"/>
</dbReference>
<gene>
    <name evidence="2" type="ORF">ACFWOQ_17480</name>
</gene>
<sequence>MATGGGSSRPVVAATWRRDVAQPRSTEAPAAAGQPSASATAAGTAVQRSATPSLLPPVPQPPQQASGPATLRAQRPGPARHLVVRPHPPAAPQSTDAVPVPVPVQRQALPVVPDSAGPPATGPAPVGGAAPGGPPSPSVRVPPRTPAQSAGAARPETRAQAVQRAAVNAGITGVPVQAAPAKPAAGAAGAATGPADASDAPPANRLSGTEIEELARRLLDPVSRLIRADLRRGRERSGRLHDGRR</sequence>
<dbReference type="RefSeq" id="WP_382773975.1">
    <property type="nucleotide sequence ID" value="NZ_JBHXKZ010000013.1"/>
</dbReference>
<comment type="caution">
    <text evidence="2">The sequence shown here is derived from an EMBL/GenBank/DDBJ whole genome shotgun (WGS) entry which is preliminary data.</text>
</comment>
<organism evidence="2 3">
    <name type="scientific">Streptomyces rubiginosohelvolus</name>
    <dbReference type="NCBI Taxonomy" id="67362"/>
    <lineage>
        <taxon>Bacteria</taxon>
        <taxon>Bacillati</taxon>
        <taxon>Actinomycetota</taxon>
        <taxon>Actinomycetes</taxon>
        <taxon>Kitasatosporales</taxon>
        <taxon>Streptomycetaceae</taxon>
        <taxon>Streptomyces</taxon>
    </lineage>
</organism>
<feature type="compositionally biased region" description="Low complexity" evidence="1">
    <location>
        <begin position="97"/>
        <end position="128"/>
    </location>
</feature>
<evidence type="ECO:0000313" key="3">
    <source>
        <dbReference type="Proteomes" id="UP001598352"/>
    </source>
</evidence>
<feature type="compositionally biased region" description="Basic and acidic residues" evidence="1">
    <location>
        <begin position="226"/>
        <end position="245"/>
    </location>
</feature>
<dbReference type="Proteomes" id="UP001598352">
    <property type="component" value="Unassembled WGS sequence"/>
</dbReference>
<evidence type="ECO:0000313" key="2">
    <source>
        <dbReference type="EMBL" id="MFD4824368.1"/>
    </source>
</evidence>
<keyword evidence="3" id="KW-1185">Reference proteome</keyword>
<proteinExistence type="predicted"/>
<feature type="region of interest" description="Disordered" evidence="1">
    <location>
        <begin position="1"/>
        <end position="164"/>
    </location>
</feature>
<protein>
    <recommendedName>
        <fullName evidence="4">Syndecan 1</fullName>
    </recommendedName>
</protein>
<feature type="region of interest" description="Disordered" evidence="1">
    <location>
        <begin position="222"/>
        <end position="245"/>
    </location>
</feature>
<feature type="region of interest" description="Disordered" evidence="1">
    <location>
        <begin position="179"/>
        <end position="208"/>
    </location>
</feature>
<evidence type="ECO:0008006" key="4">
    <source>
        <dbReference type="Google" id="ProtNLM"/>
    </source>
</evidence>
<feature type="compositionally biased region" description="Low complexity" evidence="1">
    <location>
        <begin position="179"/>
        <end position="203"/>
    </location>
</feature>